<comment type="pathway">
    <text evidence="3">Protein modification; protein ubiquitination.</text>
</comment>
<dbReference type="SMART" id="SM00184">
    <property type="entry name" value="RING"/>
    <property type="match status" value="1"/>
</dbReference>
<evidence type="ECO:0000256" key="7">
    <source>
        <dbReference type="ARBA" id="ARBA00022723"/>
    </source>
</evidence>
<dbReference type="PANTHER" id="PTHR14155">
    <property type="entry name" value="RING FINGER DOMAIN-CONTAINING"/>
    <property type="match status" value="1"/>
</dbReference>
<feature type="region of interest" description="Disordered" evidence="15">
    <location>
        <begin position="374"/>
        <end position="412"/>
    </location>
</feature>
<keyword evidence="7" id="KW-0479">Metal-binding</keyword>
<evidence type="ECO:0000256" key="11">
    <source>
        <dbReference type="ARBA" id="ARBA00022989"/>
    </source>
</evidence>
<keyword evidence="5 18" id="KW-0808">Transferase</keyword>
<keyword evidence="6 16" id="KW-0812">Transmembrane</keyword>
<keyword evidence="9" id="KW-0833">Ubl conjugation pathway</keyword>
<accession>A0A5B6Z244</accession>
<dbReference type="EC" id="2.3.2.27" evidence="4"/>
<evidence type="ECO:0000313" key="18">
    <source>
        <dbReference type="EMBL" id="MPA38124.1"/>
    </source>
</evidence>
<evidence type="ECO:0000259" key="17">
    <source>
        <dbReference type="PROSITE" id="PS50089"/>
    </source>
</evidence>
<evidence type="ECO:0000256" key="12">
    <source>
        <dbReference type="ARBA" id="ARBA00023136"/>
    </source>
</evidence>
<evidence type="ECO:0000256" key="9">
    <source>
        <dbReference type="ARBA" id="ARBA00022786"/>
    </source>
</evidence>
<dbReference type="AlphaFoldDB" id="A0A5B6Z244"/>
<evidence type="ECO:0000256" key="8">
    <source>
        <dbReference type="ARBA" id="ARBA00022771"/>
    </source>
</evidence>
<dbReference type="EMBL" id="GHES01007565">
    <property type="protein sequence ID" value="MPA38124.1"/>
    <property type="molecule type" value="Transcribed_RNA"/>
</dbReference>
<feature type="compositionally biased region" description="Basic and acidic residues" evidence="15">
    <location>
        <begin position="403"/>
        <end position="412"/>
    </location>
</feature>
<dbReference type="GO" id="GO:0008270">
    <property type="term" value="F:zinc ion binding"/>
    <property type="evidence" value="ECO:0007669"/>
    <property type="project" value="UniProtKB-KW"/>
</dbReference>
<dbReference type="PANTHER" id="PTHR14155:SF263">
    <property type="entry name" value="E3 UBIQUITIN-PROTEIN LIGASE ATL6"/>
    <property type="match status" value="1"/>
</dbReference>
<evidence type="ECO:0000256" key="3">
    <source>
        <dbReference type="ARBA" id="ARBA00004906"/>
    </source>
</evidence>
<evidence type="ECO:0000256" key="1">
    <source>
        <dbReference type="ARBA" id="ARBA00000900"/>
    </source>
</evidence>
<dbReference type="SUPFAM" id="SSF57850">
    <property type="entry name" value="RING/U-box"/>
    <property type="match status" value="1"/>
</dbReference>
<dbReference type="GO" id="GO:0016020">
    <property type="term" value="C:membrane"/>
    <property type="evidence" value="ECO:0007669"/>
    <property type="project" value="UniProtKB-SubCell"/>
</dbReference>
<feature type="region of interest" description="Disordered" evidence="15">
    <location>
        <begin position="316"/>
        <end position="335"/>
    </location>
</feature>
<protein>
    <recommendedName>
        <fullName evidence="4">RING-type E3 ubiquitin transferase</fullName>
        <ecNumber evidence="4">2.3.2.27</ecNumber>
    </recommendedName>
</protein>
<dbReference type="Gene3D" id="3.30.40.10">
    <property type="entry name" value="Zinc/RING finger domain, C3HC4 (zinc finger)"/>
    <property type="match status" value="1"/>
</dbReference>
<dbReference type="FunFam" id="3.30.40.10:FF:000187">
    <property type="entry name" value="E3 ubiquitin-protein ligase ATL6"/>
    <property type="match status" value="1"/>
</dbReference>
<evidence type="ECO:0000256" key="14">
    <source>
        <dbReference type="PROSITE-ProRule" id="PRU00175"/>
    </source>
</evidence>
<organism evidence="18">
    <name type="scientific">Davidia involucrata</name>
    <name type="common">Dove tree</name>
    <dbReference type="NCBI Taxonomy" id="16924"/>
    <lineage>
        <taxon>Eukaryota</taxon>
        <taxon>Viridiplantae</taxon>
        <taxon>Streptophyta</taxon>
        <taxon>Embryophyta</taxon>
        <taxon>Tracheophyta</taxon>
        <taxon>Spermatophyta</taxon>
        <taxon>Magnoliopsida</taxon>
        <taxon>eudicotyledons</taxon>
        <taxon>Gunneridae</taxon>
        <taxon>Pentapetalae</taxon>
        <taxon>asterids</taxon>
        <taxon>Cornales</taxon>
        <taxon>Nyssaceae</taxon>
        <taxon>Davidia</taxon>
    </lineage>
</organism>
<keyword evidence="10" id="KW-0862">Zinc</keyword>
<reference evidence="18" key="1">
    <citation type="submission" date="2019-08" db="EMBL/GenBank/DDBJ databases">
        <title>Reference gene set and small RNA set construction with multiple tissues from Davidia involucrata Baill.</title>
        <authorList>
            <person name="Yang H."/>
            <person name="Zhou C."/>
            <person name="Li G."/>
            <person name="Wang J."/>
            <person name="Gao P."/>
            <person name="Wang M."/>
            <person name="Wang R."/>
            <person name="Zhao Y."/>
        </authorList>
    </citation>
    <scope>NUCLEOTIDE SEQUENCE</scope>
    <source>
        <tissue evidence="18">Mixed with DoveR01_LX</tissue>
    </source>
</reference>
<dbReference type="GO" id="GO:0061630">
    <property type="term" value="F:ubiquitin protein ligase activity"/>
    <property type="evidence" value="ECO:0007669"/>
    <property type="project" value="UniProtKB-EC"/>
</dbReference>
<evidence type="ECO:0000256" key="5">
    <source>
        <dbReference type="ARBA" id="ARBA00022679"/>
    </source>
</evidence>
<gene>
    <name evidence="18" type="ORF">Din_007565</name>
</gene>
<evidence type="ECO:0000256" key="6">
    <source>
        <dbReference type="ARBA" id="ARBA00022692"/>
    </source>
</evidence>
<evidence type="ECO:0000256" key="16">
    <source>
        <dbReference type="SAM" id="Phobius"/>
    </source>
</evidence>
<evidence type="ECO:0000256" key="13">
    <source>
        <dbReference type="ARBA" id="ARBA00024209"/>
    </source>
</evidence>
<evidence type="ECO:0000256" key="15">
    <source>
        <dbReference type="SAM" id="MobiDB-lite"/>
    </source>
</evidence>
<keyword evidence="8 14" id="KW-0863">Zinc-finger</keyword>
<comment type="subcellular location">
    <subcellularLocation>
        <location evidence="2">Membrane</location>
        <topology evidence="2">Single-pass membrane protein</topology>
    </subcellularLocation>
</comment>
<keyword evidence="18" id="KW-0012">Acyltransferase</keyword>
<dbReference type="Pfam" id="PF13639">
    <property type="entry name" value="zf-RING_2"/>
    <property type="match status" value="1"/>
</dbReference>
<dbReference type="InterPro" id="IPR013083">
    <property type="entry name" value="Znf_RING/FYVE/PHD"/>
</dbReference>
<name>A0A5B6Z244_DAVIN</name>
<feature type="transmembrane region" description="Helical" evidence="16">
    <location>
        <begin position="65"/>
        <end position="86"/>
    </location>
</feature>
<keyword evidence="11 16" id="KW-1133">Transmembrane helix</keyword>
<keyword evidence="12 16" id="KW-0472">Membrane</keyword>
<proteinExistence type="inferred from homology"/>
<feature type="domain" description="RING-type" evidence="17">
    <location>
        <begin position="145"/>
        <end position="187"/>
    </location>
</feature>
<sequence length="412" mass="44944">MSRVEKSNSRPITGLLSCTYTAQHAIVTVCLFLLLSPAIPTVGAQPGTNGTGPDQYPYTKFTPSIAIIVVILVAALFLMAFFSIYIRHCSENPGGSVGGVGRRVGSIRARRAAARGLDAAVIETFPTFEYSVVKGLKIGKGALECAVCLNEFEDNETLRLIPKCDHVFHPECIDAWLASHVTCPVCRANLVPQPGETSQVPELNADSEHAVEIDDPQNDEVSIRIGEDHDATVQDRPQVVDRNLSLNQNRPPRSRSVRSLLFGKFPRSHSTGHSLVQPGENMDRFTLRLPDDVRKQVMNRALTRTTSCLVVLPTEGSSRRGYRTDGGEGGSSRGRNYRRLERLDRGMKSDRWVFSMAPPFFSRTSSVRSPKVVAADGEGTSSTTPKGLVTAIKTPFSYPDPNPKGDETGPPV</sequence>
<comment type="similarity">
    <text evidence="13">Belongs to the RING-type zinc finger family. ATL subfamily.</text>
</comment>
<dbReference type="CDD" id="cd16461">
    <property type="entry name" value="RING-H2_EL5-like"/>
    <property type="match status" value="1"/>
</dbReference>
<dbReference type="PROSITE" id="PS50089">
    <property type="entry name" value="ZF_RING_2"/>
    <property type="match status" value="1"/>
</dbReference>
<dbReference type="InterPro" id="IPR001841">
    <property type="entry name" value="Znf_RING"/>
</dbReference>
<comment type="catalytic activity">
    <reaction evidence="1">
        <text>S-ubiquitinyl-[E2 ubiquitin-conjugating enzyme]-L-cysteine + [acceptor protein]-L-lysine = [E2 ubiquitin-conjugating enzyme]-L-cysteine + N(6)-ubiquitinyl-[acceptor protein]-L-lysine.</text>
        <dbReference type="EC" id="2.3.2.27"/>
    </reaction>
</comment>
<evidence type="ECO:0000256" key="2">
    <source>
        <dbReference type="ARBA" id="ARBA00004167"/>
    </source>
</evidence>
<dbReference type="InterPro" id="IPR053238">
    <property type="entry name" value="RING-H2_zinc_finger"/>
</dbReference>
<evidence type="ECO:0000256" key="10">
    <source>
        <dbReference type="ARBA" id="ARBA00022833"/>
    </source>
</evidence>
<evidence type="ECO:0000256" key="4">
    <source>
        <dbReference type="ARBA" id="ARBA00012483"/>
    </source>
</evidence>